<gene>
    <name evidence="1" type="ORF">ACFP4F_21405</name>
</gene>
<evidence type="ECO:0000313" key="1">
    <source>
        <dbReference type="EMBL" id="MFC6065084.1"/>
    </source>
</evidence>
<dbReference type="EMBL" id="JBHSPX010000006">
    <property type="protein sequence ID" value="MFC6065084.1"/>
    <property type="molecule type" value="Genomic_DNA"/>
</dbReference>
<dbReference type="RefSeq" id="WP_031050277.1">
    <property type="nucleotide sequence ID" value="NZ_JBHSPX010000006.1"/>
</dbReference>
<proteinExistence type="predicted"/>
<sequence length="109" mass="11371">MPSFKIDTSTAVVFVATAPTPKVANRKTGEIAKDRETGADLMTVGLLVSDEGEGNLYQVSVPETGVPDGLTPGMPVSVVGLKARDWENEFNGEKRHGIAFRAAALAAGA</sequence>
<comment type="caution">
    <text evidence="1">The sequence shown here is derived from an EMBL/GenBank/DDBJ whole genome shotgun (WGS) entry which is preliminary data.</text>
</comment>
<keyword evidence="2" id="KW-1185">Reference proteome</keyword>
<reference evidence="2" key="1">
    <citation type="journal article" date="2019" name="Int. J. Syst. Evol. Microbiol.">
        <title>The Global Catalogue of Microorganisms (GCM) 10K type strain sequencing project: providing services to taxonomists for standard genome sequencing and annotation.</title>
        <authorList>
            <consortium name="The Broad Institute Genomics Platform"/>
            <consortium name="The Broad Institute Genome Sequencing Center for Infectious Disease"/>
            <person name="Wu L."/>
            <person name="Ma J."/>
        </authorList>
    </citation>
    <scope>NUCLEOTIDE SEQUENCE [LARGE SCALE GENOMIC DNA]</scope>
    <source>
        <strain evidence="2">CGMCC 1.15180</strain>
    </source>
</reference>
<dbReference type="Proteomes" id="UP001596139">
    <property type="component" value="Unassembled WGS sequence"/>
</dbReference>
<protein>
    <recommendedName>
        <fullName evidence="3">Regulatory protein</fullName>
    </recommendedName>
</protein>
<evidence type="ECO:0008006" key="3">
    <source>
        <dbReference type="Google" id="ProtNLM"/>
    </source>
</evidence>
<evidence type="ECO:0000313" key="2">
    <source>
        <dbReference type="Proteomes" id="UP001596139"/>
    </source>
</evidence>
<name>A0ABW1MPY5_9ACTN</name>
<accession>A0ABW1MPY5</accession>
<organism evidence="1 2">
    <name type="scientific">Streptomyces ochraceiscleroticus</name>
    <dbReference type="NCBI Taxonomy" id="47761"/>
    <lineage>
        <taxon>Bacteria</taxon>
        <taxon>Bacillati</taxon>
        <taxon>Actinomycetota</taxon>
        <taxon>Actinomycetes</taxon>
        <taxon>Kitasatosporales</taxon>
        <taxon>Streptomycetaceae</taxon>
        <taxon>Streptomyces</taxon>
    </lineage>
</organism>